<sequence length="667" mass="74599">MARSNRSARLGEQRRTLRVEGDGPSPDVGGGGRGKRTLTIVVYHVHQLVQKLRKRWDDEENELCAAEEARFGILPERVVSDTPFKEESFGYPITPGIHFREAKNEMVFACSGISIPSGATTKLDVTRFVTSACLVREFDRKRNRDDKLRVKVRLPDDTITGGFLGLYDNDIAIVTSVGVLDVYPIDLDYKPTPVYPGDYVMAAGRVFNSGSSRAMDGVSFEDCSNIWVPRNSDTTKAVLGGPLFGHEVGNMPRFLGMNLALDHDKYTFLPLELLRERLELFQILKYVFCTFSIYASPKVIHFDKYSLPEGVSRIIPSGFMRTINRLKSLGYPLPPPLVLEFNGQLLNRFEGYFGELHAWKGDDFDHLQTDYSGLVWSRLPKKFLTKTSRRVVSLASFHGDIRFFVCTGLLIKLCGCTVVLTSASLVRKDDNEGSIDNNLKIEVSLPPNQRCSGTLEVYNLNYNIAIVSLEKRFYRTCPEDIFKTNLKSSDKVAGGHDNKNPKSGKAGGQDNKNPKSGKVVAIGRAADGLLMGTIGELKPTNEDMKLDCQELRVLTCKINKAGIGGPLFDLGGTFVGMNFYDGSRLTPFLPKSKIVDVLQTVFSLPQYCDDTASTAPQHIISDDGWPTRKNRWRVPQPYWYHGGLDVDWYELPKLPGRRLNVGKCSIY</sequence>
<dbReference type="OrthoDB" id="669559at2759"/>
<feature type="compositionally biased region" description="Basic and acidic residues" evidence="1">
    <location>
        <begin position="9"/>
        <end position="21"/>
    </location>
</feature>
<dbReference type="AlphaFoldDB" id="A0A1E5UPG8"/>
<dbReference type="PANTHER" id="PTHR18868">
    <property type="entry name" value="OS07G0665300 PROTEIN-RELATED"/>
    <property type="match status" value="1"/>
</dbReference>
<evidence type="ECO:0000313" key="2">
    <source>
        <dbReference type="EMBL" id="OEL14782.1"/>
    </source>
</evidence>
<accession>A0A1E5UPG8</accession>
<gene>
    <name evidence="2" type="ORF">BAE44_0024199</name>
</gene>
<dbReference type="Proteomes" id="UP000095767">
    <property type="component" value="Unassembled WGS sequence"/>
</dbReference>
<dbReference type="InterPro" id="IPR009003">
    <property type="entry name" value="Peptidase_S1_PA"/>
</dbReference>
<dbReference type="STRING" id="888268.A0A1E5UPG8"/>
<protein>
    <submittedName>
        <fullName evidence="2">Uncharacterized protein</fullName>
    </submittedName>
</protein>
<proteinExistence type="predicted"/>
<dbReference type="PANTHER" id="PTHR18868:SF28">
    <property type="entry name" value="PEPTIDASE S1 DOMAIN-CONTAINING PROTEIN"/>
    <property type="match status" value="1"/>
</dbReference>
<name>A0A1E5UPG8_9POAL</name>
<reference evidence="2 3" key="1">
    <citation type="submission" date="2016-09" db="EMBL/GenBank/DDBJ databases">
        <title>The draft genome of Dichanthelium oligosanthes: A C3 panicoid grass species.</title>
        <authorList>
            <person name="Studer A.J."/>
            <person name="Schnable J.C."/>
            <person name="Brutnell T.P."/>
        </authorList>
    </citation>
    <scope>NUCLEOTIDE SEQUENCE [LARGE SCALE GENOMIC DNA]</scope>
    <source>
        <strain evidence="3">cv. Kellogg 1175</strain>
        <tissue evidence="2">Leaf</tissue>
    </source>
</reference>
<feature type="region of interest" description="Disordered" evidence="1">
    <location>
        <begin position="1"/>
        <end position="33"/>
    </location>
</feature>
<keyword evidence="3" id="KW-1185">Reference proteome</keyword>
<feature type="region of interest" description="Disordered" evidence="1">
    <location>
        <begin position="491"/>
        <end position="517"/>
    </location>
</feature>
<organism evidence="2 3">
    <name type="scientific">Dichanthelium oligosanthes</name>
    <dbReference type="NCBI Taxonomy" id="888268"/>
    <lineage>
        <taxon>Eukaryota</taxon>
        <taxon>Viridiplantae</taxon>
        <taxon>Streptophyta</taxon>
        <taxon>Embryophyta</taxon>
        <taxon>Tracheophyta</taxon>
        <taxon>Spermatophyta</taxon>
        <taxon>Magnoliopsida</taxon>
        <taxon>Liliopsida</taxon>
        <taxon>Poales</taxon>
        <taxon>Poaceae</taxon>
        <taxon>PACMAD clade</taxon>
        <taxon>Panicoideae</taxon>
        <taxon>Panicodae</taxon>
        <taxon>Paniceae</taxon>
        <taxon>Dichantheliinae</taxon>
        <taxon>Dichanthelium</taxon>
    </lineage>
</organism>
<comment type="caution">
    <text evidence="2">The sequence shown here is derived from an EMBL/GenBank/DDBJ whole genome shotgun (WGS) entry which is preliminary data.</text>
</comment>
<dbReference type="Pfam" id="PF13365">
    <property type="entry name" value="Trypsin_2"/>
    <property type="match status" value="1"/>
</dbReference>
<dbReference type="SUPFAM" id="SSF50494">
    <property type="entry name" value="Trypsin-like serine proteases"/>
    <property type="match status" value="2"/>
</dbReference>
<evidence type="ECO:0000313" key="3">
    <source>
        <dbReference type="Proteomes" id="UP000095767"/>
    </source>
</evidence>
<feature type="compositionally biased region" description="Basic and acidic residues" evidence="1">
    <location>
        <begin position="491"/>
        <end position="500"/>
    </location>
</feature>
<evidence type="ECO:0000256" key="1">
    <source>
        <dbReference type="SAM" id="MobiDB-lite"/>
    </source>
</evidence>
<dbReference type="EMBL" id="LWDX02069008">
    <property type="protein sequence ID" value="OEL14782.1"/>
    <property type="molecule type" value="Genomic_DNA"/>
</dbReference>